<keyword evidence="19" id="KW-1185">Reference proteome</keyword>
<dbReference type="Gene3D" id="3.30.470.30">
    <property type="entry name" value="DNA ligase/mRNA capping enzyme"/>
    <property type="match status" value="1"/>
</dbReference>
<organism evidence="18 19">
    <name type="scientific">Commensalibacter melissae</name>
    <dbReference type="NCBI Taxonomy" id="2070537"/>
    <lineage>
        <taxon>Bacteria</taxon>
        <taxon>Pseudomonadati</taxon>
        <taxon>Pseudomonadota</taxon>
        <taxon>Alphaproteobacteria</taxon>
        <taxon>Acetobacterales</taxon>
        <taxon>Acetobacteraceae</taxon>
    </lineage>
</organism>
<dbReference type="PANTHER" id="PTHR23389:SF9">
    <property type="entry name" value="DNA LIGASE"/>
    <property type="match status" value="1"/>
</dbReference>
<dbReference type="Gene3D" id="1.10.150.20">
    <property type="entry name" value="5' to 3' exonuclease, C-terminal subdomain"/>
    <property type="match status" value="2"/>
</dbReference>
<sequence length="701" mass="79665">MQKFQTDFHQISISELSSEQAQKELSQLANLLKSLDHAYYNQDEPLVEDATYDKLRQRYNKIELLFPQFRQKDSISQKVGIKPTGGLQKCKHLIPMLSLDNVFDIREFEDFIKRIQRYLDLKPDELDNLHFVAEPKIDGLSINLTYKHGKLIQASTRGDGTTGEDVTENVKTLRNLPLTLPENYPDTIEIRGEVYISKQDFFNLNKEQEKNNKRLFANPRNAAAGSLRQLDPEITRSRPLSLFVYAQGYSDKSIADTHEHFLERLQQWGFTVNPLFKVVKNAREAEEFQQSIIHQRSGLPYDIDGVVYKINSVTLQNRLGFIGRSPRWATAWKFPAEQAITRIKKIEIQVGRTGALTPVALLEPINVGGVIVTRATLHNEDEIIRKDIREHDQVIIQRAGDVIPQILRVDISCNSQNRAAPFKFPTHCPVCGAIAEKPKNEAVSRCTGGLSCKAQIEERLIHFCSKDAFNIEGMGEKTVLDFFRMDLIKQPADIFRLYQHQQTILRLEGWGELSLKNLLTAIDQHRRISLDHFIYSLGIRRIGLTTAKILARYYTSYTNWKEQMLAARQTGSEERLVLGSIEGIGPAIADEIVAFFTEMHNLTTLQDLEKELTIQDVQYQQTGKLAGKTIVFTGTLSSMTRSEAKNIAERLGAKVTSSVSQKTDFVIEGTDGGSKARKAKELGLQCLDEQEWNELIGSEKI</sequence>
<feature type="binding site" evidence="15">
    <location>
        <position position="134"/>
    </location>
    <ligand>
        <name>NAD(+)</name>
        <dbReference type="ChEBI" id="CHEBI:57540"/>
    </ligand>
</feature>
<comment type="caution">
    <text evidence="15">Lacks conserved residue(s) required for the propagation of feature annotation.</text>
</comment>
<dbReference type="FunFam" id="3.30.470.30:FF:000001">
    <property type="entry name" value="DNA ligase"/>
    <property type="match status" value="1"/>
</dbReference>
<evidence type="ECO:0000256" key="11">
    <source>
        <dbReference type="ARBA" id="ARBA00023204"/>
    </source>
</evidence>
<dbReference type="InterPro" id="IPR013839">
    <property type="entry name" value="DNAligase_adenylation"/>
</dbReference>
<feature type="active site" description="N6-AMP-lysine intermediate" evidence="15">
    <location>
        <position position="136"/>
    </location>
</feature>
<feature type="binding site" evidence="15">
    <location>
        <position position="452"/>
    </location>
    <ligand>
        <name>Zn(2+)</name>
        <dbReference type="ChEBI" id="CHEBI:29105"/>
    </ligand>
</feature>
<dbReference type="SUPFAM" id="SSF56091">
    <property type="entry name" value="DNA ligase/mRNA capping enzyme, catalytic domain"/>
    <property type="match status" value="1"/>
</dbReference>
<evidence type="ECO:0000256" key="3">
    <source>
        <dbReference type="ARBA" id="ARBA00013308"/>
    </source>
</evidence>
<dbReference type="EMBL" id="QGLT01000001">
    <property type="protein sequence ID" value="PXZ01960.1"/>
    <property type="molecule type" value="Genomic_DNA"/>
</dbReference>
<dbReference type="SMART" id="SM00532">
    <property type="entry name" value="LIGANc"/>
    <property type="match status" value="1"/>
</dbReference>
<dbReference type="Gene3D" id="2.40.50.140">
    <property type="entry name" value="Nucleic acid-binding proteins"/>
    <property type="match status" value="1"/>
</dbReference>
<dbReference type="SUPFAM" id="SSF50249">
    <property type="entry name" value="Nucleic acid-binding proteins"/>
    <property type="match status" value="1"/>
</dbReference>
<evidence type="ECO:0000256" key="4">
    <source>
        <dbReference type="ARBA" id="ARBA00022598"/>
    </source>
</evidence>
<dbReference type="Pfam" id="PF03119">
    <property type="entry name" value="DNA_ligase_ZBD"/>
    <property type="match status" value="1"/>
</dbReference>
<dbReference type="GO" id="GO:0006260">
    <property type="term" value="P:DNA replication"/>
    <property type="evidence" value="ECO:0007669"/>
    <property type="project" value="UniProtKB-KW"/>
</dbReference>
<dbReference type="InterPro" id="IPR004149">
    <property type="entry name" value="Znf_DNAligase_C4"/>
</dbReference>
<evidence type="ECO:0000256" key="6">
    <source>
        <dbReference type="ARBA" id="ARBA00022723"/>
    </source>
</evidence>
<dbReference type="InterPro" id="IPR013840">
    <property type="entry name" value="DNAligase_N"/>
</dbReference>
<dbReference type="GO" id="GO:0046872">
    <property type="term" value="F:metal ion binding"/>
    <property type="evidence" value="ECO:0007669"/>
    <property type="project" value="UniProtKB-KW"/>
</dbReference>
<dbReference type="InterPro" id="IPR033136">
    <property type="entry name" value="DNA_ligase_CS"/>
</dbReference>
<dbReference type="PIRSF" id="PIRSF001604">
    <property type="entry name" value="LigA"/>
    <property type="match status" value="1"/>
</dbReference>
<comment type="caution">
    <text evidence="18">The sequence shown here is derived from an EMBL/GenBank/DDBJ whole genome shotgun (WGS) entry which is preliminary data.</text>
</comment>
<dbReference type="RefSeq" id="WP_110438478.1">
    <property type="nucleotide sequence ID" value="NZ_CP046393.1"/>
</dbReference>
<dbReference type="InterPro" id="IPR018239">
    <property type="entry name" value="DNA_ligase_AS"/>
</dbReference>
<dbReference type="InterPro" id="IPR012340">
    <property type="entry name" value="NA-bd_OB-fold"/>
</dbReference>
<dbReference type="InterPro" id="IPR001357">
    <property type="entry name" value="BRCT_dom"/>
</dbReference>
<dbReference type="Gene3D" id="1.10.287.610">
    <property type="entry name" value="Helix hairpin bin"/>
    <property type="match status" value="1"/>
</dbReference>
<evidence type="ECO:0000313" key="18">
    <source>
        <dbReference type="EMBL" id="PXZ01960.1"/>
    </source>
</evidence>
<dbReference type="InterPro" id="IPR041663">
    <property type="entry name" value="DisA/LigA_HHH"/>
</dbReference>
<keyword evidence="12 15" id="KW-0464">Manganese</keyword>
<dbReference type="SUPFAM" id="SSF47781">
    <property type="entry name" value="RuvA domain 2-like"/>
    <property type="match status" value="1"/>
</dbReference>
<dbReference type="FunFam" id="2.40.50.140:FF:000012">
    <property type="entry name" value="DNA ligase"/>
    <property type="match status" value="1"/>
</dbReference>
<dbReference type="GO" id="GO:0003911">
    <property type="term" value="F:DNA ligase (NAD+) activity"/>
    <property type="evidence" value="ECO:0007669"/>
    <property type="project" value="UniProtKB-UniRule"/>
</dbReference>
<dbReference type="Proteomes" id="UP000247565">
    <property type="component" value="Unassembled WGS sequence"/>
</dbReference>
<evidence type="ECO:0000256" key="2">
    <source>
        <dbReference type="ARBA" id="ARBA00012722"/>
    </source>
</evidence>
<keyword evidence="5 15" id="KW-0235">DNA replication</keyword>
<dbReference type="Pfam" id="PF03120">
    <property type="entry name" value="OB_DNA_ligase"/>
    <property type="match status" value="1"/>
</dbReference>
<comment type="cofactor">
    <cofactor evidence="15">
        <name>Mg(2+)</name>
        <dbReference type="ChEBI" id="CHEBI:18420"/>
    </cofactor>
    <cofactor evidence="15">
        <name>Mn(2+)</name>
        <dbReference type="ChEBI" id="CHEBI:29035"/>
    </cofactor>
</comment>
<accession>A0A318MZ91</accession>
<dbReference type="Gene3D" id="6.20.10.30">
    <property type="match status" value="1"/>
</dbReference>
<dbReference type="InterPro" id="IPR001679">
    <property type="entry name" value="DNA_ligase"/>
</dbReference>
<dbReference type="GO" id="GO:0005829">
    <property type="term" value="C:cytosol"/>
    <property type="evidence" value="ECO:0007669"/>
    <property type="project" value="TreeGrafter"/>
</dbReference>
<evidence type="ECO:0000256" key="5">
    <source>
        <dbReference type="ARBA" id="ARBA00022705"/>
    </source>
</evidence>
<keyword evidence="7 15" id="KW-0227">DNA damage</keyword>
<proteinExistence type="inferred from homology"/>
<dbReference type="EC" id="6.5.1.2" evidence="2 15"/>
<keyword evidence="8 15" id="KW-0862">Zinc</keyword>
<dbReference type="Gene3D" id="3.40.50.10190">
    <property type="entry name" value="BRCT domain"/>
    <property type="match status" value="1"/>
</dbReference>
<dbReference type="InterPro" id="IPR010994">
    <property type="entry name" value="RuvA_2-like"/>
</dbReference>
<feature type="binding site" evidence="15">
    <location>
        <position position="157"/>
    </location>
    <ligand>
        <name>NAD(+)</name>
        <dbReference type="ChEBI" id="CHEBI:57540"/>
    </ligand>
</feature>
<name>A0A318MZ91_9PROT</name>
<evidence type="ECO:0000256" key="1">
    <source>
        <dbReference type="ARBA" id="ARBA00004067"/>
    </source>
</evidence>
<dbReference type="SMART" id="SM00292">
    <property type="entry name" value="BRCT"/>
    <property type="match status" value="1"/>
</dbReference>
<reference evidence="18 19" key="1">
    <citation type="submission" date="2018-05" db="EMBL/GenBank/DDBJ databases">
        <title>Reference genomes for bee gut microbiota database.</title>
        <authorList>
            <person name="Ellegaard K.M."/>
        </authorList>
    </citation>
    <scope>NUCLEOTIDE SEQUENCE [LARGE SCALE GENOMIC DNA]</scope>
    <source>
        <strain evidence="18 19">ESL0284</strain>
    </source>
</reference>
<dbReference type="AlphaFoldDB" id="A0A318MZ91"/>
<feature type="binding site" evidence="15">
    <location>
        <begin position="49"/>
        <end position="53"/>
    </location>
    <ligand>
        <name>NAD(+)</name>
        <dbReference type="ChEBI" id="CHEBI:57540"/>
    </ligand>
</feature>
<gene>
    <name evidence="15" type="primary">ligA</name>
    <name evidence="18" type="ORF">DK869_02910</name>
</gene>
<feature type="binding site" evidence="15">
    <location>
        <begin position="98"/>
        <end position="99"/>
    </location>
    <ligand>
        <name>NAD(+)</name>
        <dbReference type="ChEBI" id="CHEBI:57540"/>
    </ligand>
</feature>
<dbReference type="SUPFAM" id="SSF52113">
    <property type="entry name" value="BRCT domain"/>
    <property type="match status" value="1"/>
</dbReference>
<dbReference type="OrthoDB" id="9759736at2"/>
<evidence type="ECO:0000256" key="14">
    <source>
        <dbReference type="ARBA" id="ARBA00060881"/>
    </source>
</evidence>
<feature type="binding site" evidence="15">
    <location>
        <position position="428"/>
    </location>
    <ligand>
        <name>Zn(2+)</name>
        <dbReference type="ChEBI" id="CHEBI:29105"/>
    </ligand>
</feature>
<dbReference type="Pfam" id="PF12826">
    <property type="entry name" value="HHH_2"/>
    <property type="match status" value="1"/>
</dbReference>
<dbReference type="InterPro" id="IPR036420">
    <property type="entry name" value="BRCT_dom_sf"/>
</dbReference>
<dbReference type="PROSITE" id="PS01055">
    <property type="entry name" value="DNA_LIGASE_N1"/>
    <property type="match status" value="1"/>
</dbReference>
<dbReference type="NCBIfam" id="TIGR00575">
    <property type="entry name" value="dnlj"/>
    <property type="match status" value="1"/>
</dbReference>
<protein>
    <recommendedName>
        <fullName evidence="3 15">DNA ligase</fullName>
        <ecNumber evidence="2 15">6.5.1.2</ecNumber>
    </recommendedName>
    <alternativeName>
        <fullName evidence="15">Polydeoxyribonucleotide synthase [NAD(+)]</fullName>
    </alternativeName>
</protein>
<feature type="binding site" evidence="15">
    <location>
        <position position="309"/>
    </location>
    <ligand>
        <name>NAD(+)</name>
        <dbReference type="ChEBI" id="CHEBI:57540"/>
    </ligand>
</feature>
<dbReference type="NCBIfam" id="NF005932">
    <property type="entry name" value="PRK07956.1"/>
    <property type="match status" value="1"/>
</dbReference>
<keyword evidence="4 15" id="KW-0436">Ligase</keyword>
<keyword evidence="11 15" id="KW-0234">DNA repair</keyword>
<comment type="similarity">
    <text evidence="14 15">Belongs to the NAD-dependent DNA ligase family. LigA subfamily.</text>
</comment>
<feature type="binding site" evidence="15">
    <location>
        <position position="193"/>
    </location>
    <ligand>
        <name>NAD(+)</name>
        <dbReference type="ChEBI" id="CHEBI:57540"/>
    </ligand>
</feature>
<evidence type="ECO:0000259" key="17">
    <source>
        <dbReference type="PROSITE" id="PS50172"/>
    </source>
</evidence>
<evidence type="ECO:0000256" key="8">
    <source>
        <dbReference type="ARBA" id="ARBA00022833"/>
    </source>
</evidence>
<evidence type="ECO:0000256" key="12">
    <source>
        <dbReference type="ARBA" id="ARBA00023211"/>
    </source>
</evidence>
<evidence type="ECO:0000256" key="15">
    <source>
        <dbReference type="HAMAP-Rule" id="MF_01588"/>
    </source>
</evidence>
<dbReference type="CDD" id="cd17748">
    <property type="entry name" value="BRCT_DNA_ligase_like"/>
    <property type="match status" value="1"/>
</dbReference>
<feature type="binding site" evidence="15">
    <location>
        <position position="333"/>
    </location>
    <ligand>
        <name>NAD(+)</name>
        <dbReference type="ChEBI" id="CHEBI:57540"/>
    </ligand>
</feature>
<comment type="catalytic activity">
    <reaction evidence="13 15 16">
        <text>NAD(+) + (deoxyribonucleotide)n-3'-hydroxyl + 5'-phospho-(deoxyribonucleotide)m = (deoxyribonucleotide)n+m + AMP + beta-nicotinamide D-nucleotide.</text>
        <dbReference type="EC" id="6.5.1.2"/>
    </reaction>
</comment>
<keyword evidence="9 15" id="KW-0460">Magnesium</keyword>
<keyword evidence="6 15" id="KW-0479">Metal-binding</keyword>
<feature type="binding site" evidence="15">
    <location>
        <position position="431"/>
    </location>
    <ligand>
        <name>Zn(2+)</name>
        <dbReference type="ChEBI" id="CHEBI:29105"/>
    </ligand>
</feature>
<feature type="domain" description="BRCT" evidence="17">
    <location>
        <begin position="620"/>
        <end position="701"/>
    </location>
</feature>
<evidence type="ECO:0000256" key="9">
    <source>
        <dbReference type="ARBA" id="ARBA00022842"/>
    </source>
</evidence>
<comment type="function">
    <text evidence="1 15">DNA ligase that catalyzes the formation of phosphodiester linkages between 5'-phosphoryl and 3'-hydroxyl groups in double-stranded DNA using NAD as a coenzyme and as the energy source for the reaction. It is essential for DNA replication and repair of damaged DNA.</text>
</comment>
<evidence type="ECO:0000256" key="10">
    <source>
        <dbReference type="ARBA" id="ARBA00023027"/>
    </source>
</evidence>
<evidence type="ECO:0000313" key="19">
    <source>
        <dbReference type="Proteomes" id="UP000247565"/>
    </source>
</evidence>
<dbReference type="CDD" id="cd00114">
    <property type="entry name" value="LIGANc"/>
    <property type="match status" value="1"/>
</dbReference>
<dbReference type="InterPro" id="IPR004150">
    <property type="entry name" value="NAD_DNA_ligase_OB"/>
</dbReference>
<evidence type="ECO:0000256" key="7">
    <source>
        <dbReference type="ARBA" id="ARBA00022763"/>
    </source>
</evidence>
<dbReference type="HAMAP" id="MF_01588">
    <property type="entry name" value="DNA_ligase_A"/>
    <property type="match status" value="1"/>
</dbReference>
<dbReference type="Pfam" id="PF01653">
    <property type="entry name" value="DNA_ligase_aden"/>
    <property type="match status" value="1"/>
</dbReference>
<evidence type="ECO:0000256" key="16">
    <source>
        <dbReference type="RuleBase" id="RU000618"/>
    </source>
</evidence>
<dbReference type="FunFam" id="1.10.150.20:FF:000007">
    <property type="entry name" value="DNA ligase"/>
    <property type="match status" value="1"/>
</dbReference>
<evidence type="ECO:0000256" key="13">
    <source>
        <dbReference type="ARBA" id="ARBA00034005"/>
    </source>
</evidence>
<dbReference type="PROSITE" id="PS01056">
    <property type="entry name" value="DNA_LIGASE_N2"/>
    <property type="match status" value="1"/>
</dbReference>
<dbReference type="Pfam" id="PF00533">
    <property type="entry name" value="BRCT"/>
    <property type="match status" value="1"/>
</dbReference>
<dbReference type="PROSITE" id="PS50172">
    <property type="entry name" value="BRCT"/>
    <property type="match status" value="1"/>
</dbReference>
<dbReference type="PANTHER" id="PTHR23389">
    <property type="entry name" value="CHROMOSOME TRANSMISSION FIDELITY FACTOR 18"/>
    <property type="match status" value="1"/>
</dbReference>
<dbReference type="GO" id="GO:0006281">
    <property type="term" value="P:DNA repair"/>
    <property type="evidence" value="ECO:0007669"/>
    <property type="project" value="UniProtKB-KW"/>
</dbReference>
<keyword evidence="10 15" id="KW-0520">NAD</keyword>